<accession>A0ABD2BC29</accession>
<organism evidence="1 2">
    <name type="scientific">Vespula maculifrons</name>
    <name type="common">Eastern yellow jacket</name>
    <name type="synonym">Wasp</name>
    <dbReference type="NCBI Taxonomy" id="7453"/>
    <lineage>
        <taxon>Eukaryota</taxon>
        <taxon>Metazoa</taxon>
        <taxon>Ecdysozoa</taxon>
        <taxon>Arthropoda</taxon>
        <taxon>Hexapoda</taxon>
        <taxon>Insecta</taxon>
        <taxon>Pterygota</taxon>
        <taxon>Neoptera</taxon>
        <taxon>Endopterygota</taxon>
        <taxon>Hymenoptera</taxon>
        <taxon>Apocrita</taxon>
        <taxon>Aculeata</taxon>
        <taxon>Vespoidea</taxon>
        <taxon>Vespidae</taxon>
        <taxon>Vespinae</taxon>
        <taxon>Vespula</taxon>
    </lineage>
</organism>
<comment type="caution">
    <text evidence="1">The sequence shown here is derived from an EMBL/GenBank/DDBJ whole genome shotgun (WGS) entry which is preliminary data.</text>
</comment>
<name>A0ABD2BC29_VESMC</name>
<dbReference type="AlphaFoldDB" id="A0ABD2BC29"/>
<keyword evidence="2" id="KW-1185">Reference proteome</keyword>
<dbReference type="Proteomes" id="UP001607303">
    <property type="component" value="Unassembled WGS sequence"/>
</dbReference>
<protein>
    <submittedName>
        <fullName evidence="1">Uncharacterized protein</fullName>
    </submittedName>
</protein>
<reference evidence="1 2" key="1">
    <citation type="journal article" date="2024" name="Ann. Entomol. Soc. Am.">
        <title>Genomic analyses of the southern and eastern yellowjacket wasps (Hymenoptera: Vespidae) reveal evolutionary signatures of social life.</title>
        <authorList>
            <person name="Catto M.A."/>
            <person name="Caine P.B."/>
            <person name="Orr S.E."/>
            <person name="Hunt B.G."/>
            <person name="Goodisman M.A.D."/>
        </authorList>
    </citation>
    <scope>NUCLEOTIDE SEQUENCE [LARGE SCALE GENOMIC DNA]</scope>
    <source>
        <strain evidence="1">232</strain>
        <tissue evidence="1">Head and thorax</tissue>
    </source>
</reference>
<gene>
    <name evidence="1" type="ORF">V1477_016106</name>
</gene>
<proteinExistence type="predicted"/>
<sequence length="135" mass="15191">MNCVLRVLRCVLVQIRGMNEPFTASHSDYIDVTNCVLRVLRCVLVHIRGMNEPFTASHSDYIDGTSAEGSPLLHIRGMNEPFIASHSDYIDVTSGRRSPLLRLILKQKSYRILKACRTVRTASITMSTGADSWHE</sequence>
<evidence type="ECO:0000313" key="1">
    <source>
        <dbReference type="EMBL" id="KAL2730295.1"/>
    </source>
</evidence>
<evidence type="ECO:0000313" key="2">
    <source>
        <dbReference type="Proteomes" id="UP001607303"/>
    </source>
</evidence>
<dbReference type="EMBL" id="JAYRBN010000091">
    <property type="protein sequence ID" value="KAL2730295.1"/>
    <property type="molecule type" value="Genomic_DNA"/>
</dbReference>